<dbReference type="AlphaFoldDB" id="A0A6C2C8U7"/>
<name>A0A6C2C8U7_9LACO</name>
<feature type="transmembrane region" description="Helical" evidence="1">
    <location>
        <begin position="46"/>
        <end position="65"/>
    </location>
</feature>
<gene>
    <name evidence="2" type="ORF">ESZ50_04440</name>
</gene>
<comment type="caution">
    <text evidence="2">The sequence shown here is derived from an EMBL/GenBank/DDBJ whole genome shotgun (WGS) entry which is preliminary data.</text>
</comment>
<dbReference type="EMBL" id="SDGZ01000013">
    <property type="protein sequence ID" value="TYC49843.1"/>
    <property type="molecule type" value="Genomic_DNA"/>
</dbReference>
<evidence type="ECO:0000313" key="2">
    <source>
        <dbReference type="EMBL" id="TYC49843.1"/>
    </source>
</evidence>
<protein>
    <submittedName>
        <fullName evidence="2">Uncharacterized protein</fullName>
    </submittedName>
</protein>
<keyword evidence="1" id="KW-0472">Membrane</keyword>
<accession>A0A6C2C8U7</accession>
<sequence>MMPLLTESWAVGVEALAMVLLLPTGLYFAGHALLHPYPKLFNALHWLFGTYIVYVLAVALGLLILG</sequence>
<keyword evidence="1" id="KW-1133">Transmembrane helix</keyword>
<feature type="transmembrane region" description="Helical" evidence="1">
    <location>
        <begin position="12"/>
        <end position="34"/>
    </location>
</feature>
<dbReference type="OrthoDB" id="2147762at2"/>
<dbReference type="Proteomes" id="UP000371977">
    <property type="component" value="Unassembled WGS sequence"/>
</dbReference>
<organism evidence="2 3">
    <name type="scientific">Weissella muntiaci</name>
    <dbReference type="NCBI Taxonomy" id="2508881"/>
    <lineage>
        <taxon>Bacteria</taxon>
        <taxon>Bacillati</taxon>
        <taxon>Bacillota</taxon>
        <taxon>Bacilli</taxon>
        <taxon>Lactobacillales</taxon>
        <taxon>Lactobacillaceae</taxon>
        <taxon>Weissella</taxon>
    </lineage>
</organism>
<evidence type="ECO:0000256" key="1">
    <source>
        <dbReference type="SAM" id="Phobius"/>
    </source>
</evidence>
<keyword evidence="1" id="KW-0812">Transmembrane</keyword>
<reference evidence="2 3" key="1">
    <citation type="submission" date="2019-01" db="EMBL/GenBank/DDBJ databases">
        <title>Weissella sp. nov., a novel lactic acid bacterium isolated from animal feces.</title>
        <authorList>
            <person name="Wang L.-T."/>
        </authorList>
    </citation>
    <scope>NUCLEOTIDE SEQUENCE [LARGE SCALE GENOMIC DNA]</scope>
    <source>
        <strain evidence="2 3">8H-2</strain>
    </source>
</reference>
<dbReference type="RefSeq" id="WP_148622402.1">
    <property type="nucleotide sequence ID" value="NZ_SDGZ01000013.1"/>
</dbReference>
<evidence type="ECO:0000313" key="3">
    <source>
        <dbReference type="Proteomes" id="UP000371977"/>
    </source>
</evidence>
<keyword evidence="3" id="KW-1185">Reference proteome</keyword>
<proteinExistence type="predicted"/>